<proteinExistence type="predicted"/>
<dbReference type="AlphaFoldDB" id="A0A858SZE2"/>
<gene>
    <name evidence="2" type="ORF">G3256_18425</name>
</gene>
<dbReference type="KEGG" id="rpon:G3256_18425"/>
<dbReference type="Pfam" id="PF13403">
    <property type="entry name" value="Hint_2"/>
    <property type="match status" value="1"/>
</dbReference>
<dbReference type="InterPro" id="IPR028992">
    <property type="entry name" value="Hedgehog/Intein_dom"/>
</dbReference>
<sequence length="364" mass="40103">MTWIAVADHKERRFSLRGVGEDRTDRRLHPGDPDYQPQCGSLMFETRLSPDGRPQVLLSFSRSWPEQRSLTFQAIPGGGISMVQVTGENIAHAALTHGVPGRTDVLRVTFSWDAGRGFARLTVERPEEDQVASVTVSDVRPMRLQDLRDMLLGKGDQIFARDVVFAALSDRVEPVGPMPGLAPEAMVATPGGYREAADLRRGDTVITRTGEIVPVLHAVSRRVPARGSFAPVRLRAPYFGLRDDVITAPGQRLVIDGPEVEYLFNEEAVLVPARHLMNGFAALPVQPVPVQTYTQLILPAHEAVLVAGTAMESLNIGRIRRYPERLAATLLAETDRSALPEHGHAAFKVLKWFEAIHLARQRAA</sequence>
<organism evidence="2 3">
    <name type="scientific">Roseobacter ponti</name>
    <dbReference type="NCBI Taxonomy" id="1891787"/>
    <lineage>
        <taxon>Bacteria</taxon>
        <taxon>Pseudomonadati</taxon>
        <taxon>Pseudomonadota</taxon>
        <taxon>Alphaproteobacteria</taxon>
        <taxon>Rhodobacterales</taxon>
        <taxon>Roseobacteraceae</taxon>
        <taxon>Roseobacter</taxon>
    </lineage>
</organism>
<accession>A0A858SZE2</accession>
<dbReference type="RefSeq" id="WP_169642230.1">
    <property type="nucleotide sequence ID" value="NZ_CP048788.1"/>
</dbReference>
<dbReference type="EMBL" id="CP048788">
    <property type="protein sequence ID" value="QJF53013.1"/>
    <property type="molecule type" value="Genomic_DNA"/>
</dbReference>
<feature type="domain" description="Hedgehog/Intein (Hint)" evidence="1">
    <location>
        <begin position="180"/>
        <end position="317"/>
    </location>
</feature>
<evidence type="ECO:0000259" key="1">
    <source>
        <dbReference type="Pfam" id="PF13403"/>
    </source>
</evidence>
<dbReference type="InterPro" id="IPR036844">
    <property type="entry name" value="Hint_dom_sf"/>
</dbReference>
<reference evidence="2 3" key="1">
    <citation type="submission" date="2020-02" db="EMBL/GenBank/DDBJ databases">
        <title>Genome sequence of Roseobacter ponti.</title>
        <authorList>
            <person name="Hollensteiner J."/>
            <person name="Schneider D."/>
            <person name="Poehlein A."/>
            <person name="Daniel R."/>
        </authorList>
    </citation>
    <scope>NUCLEOTIDE SEQUENCE [LARGE SCALE GENOMIC DNA]</scope>
    <source>
        <strain evidence="2 3">DSM 106830</strain>
    </source>
</reference>
<protein>
    <recommendedName>
        <fullName evidence="1">Hedgehog/Intein (Hint) domain-containing protein</fullName>
    </recommendedName>
</protein>
<name>A0A858SZE2_9RHOB</name>
<evidence type="ECO:0000313" key="3">
    <source>
        <dbReference type="Proteomes" id="UP000503308"/>
    </source>
</evidence>
<keyword evidence="3" id="KW-1185">Reference proteome</keyword>
<dbReference type="Proteomes" id="UP000503308">
    <property type="component" value="Chromosome"/>
</dbReference>
<dbReference type="SUPFAM" id="SSF51294">
    <property type="entry name" value="Hedgehog/intein (Hint) domain"/>
    <property type="match status" value="1"/>
</dbReference>
<evidence type="ECO:0000313" key="2">
    <source>
        <dbReference type="EMBL" id="QJF53013.1"/>
    </source>
</evidence>